<comment type="caution">
    <text evidence="2">The sequence shown here is derived from an EMBL/GenBank/DDBJ whole genome shotgun (WGS) entry which is preliminary data.</text>
</comment>
<sequence>MSFRGIVSSIFGGSPPAALAVTGERLLRLAPAGRAGIVEGIAQRFDALARQHDVDTRLRLCHFLAQAAHETDGFRTLAEYGGPSYFLRYEGRQDLGNVQAGDGIRYHGRGIFQLTGRANYRRFGRIVGIDLEAEPERAGEPAISLAVAFAYWRERAINPAADADDVAAVTRLINGGRNGLAERTRYLEKAKGIWT</sequence>
<evidence type="ECO:0000259" key="1">
    <source>
        <dbReference type="Pfam" id="PF00182"/>
    </source>
</evidence>
<dbReference type="Proteomes" id="UP001595976">
    <property type="component" value="Unassembled WGS sequence"/>
</dbReference>
<evidence type="ECO:0000313" key="3">
    <source>
        <dbReference type="Proteomes" id="UP001595976"/>
    </source>
</evidence>
<dbReference type="Pfam" id="PF00182">
    <property type="entry name" value="Glyco_hydro_19"/>
    <property type="match status" value="1"/>
</dbReference>
<dbReference type="PANTHER" id="PTHR34408">
    <property type="entry name" value="FAMILY PROTEIN, PUTATIVE-RELATED"/>
    <property type="match status" value="1"/>
</dbReference>
<organism evidence="2 3">
    <name type="scientific">Bosea minatitlanensis</name>
    <dbReference type="NCBI Taxonomy" id="128782"/>
    <lineage>
        <taxon>Bacteria</taxon>
        <taxon>Pseudomonadati</taxon>
        <taxon>Pseudomonadota</taxon>
        <taxon>Alphaproteobacteria</taxon>
        <taxon>Hyphomicrobiales</taxon>
        <taxon>Boseaceae</taxon>
        <taxon>Bosea</taxon>
    </lineage>
</organism>
<accession>A0ABW0F1G1</accession>
<evidence type="ECO:0000313" key="2">
    <source>
        <dbReference type="EMBL" id="MFC5293237.1"/>
    </source>
</evidence>
<dbReference type="InterPro" id="IPR052354">
    <property type="entry name" value="Cell_Wall_Dynamics_Protein"/>
</dbReference>
<dbReference type="SUPFAM" id="SSF53955">
    <property type="entry name" value="Lysozyme-like"/>
    <property type="match status" value="1"/>
</dbReference>
<dbReference type="PANTHER" id="PTHR34408:SF1">
    <property type="entry name" value="GLYCOSYL HYDROLASE FAMILY 19 DOMAIN-CONTAINING PROTEIN HI_1415"/>
    <property type="match status" value="1"/>
</dbReference>
<feature type="domain" description="Glycoside hydrolase family 19 catalytic" evidence="1">
    <location>
        <begin position="42"/>
        <end position="155"/>
    </location>
</feature>
<dbReference type="InterPro" id="IPR000726">
    <property type="entry name" value="Glyco_hydro_19_cat"/>
</dbReference>
<dbReference type="GO" id="GO:0016787">
    <property type="term" value="F:hydrolase activity"/>
    <property type="evidence" value="ECO:0007669"/>
    <property type="project" value="UniProtKB-KW"/>
</dbReference>
<dbReference type="EMBL" id="JBHSLI010000003">
    <property type="protein sequence ID" value="MFC5293237.1"/>
    <property type="molecule type" value="Genomic_DNA"/>
</dbReference>
<keyword evidence="2" id="KW-0378">Hydrolase</keyword>
<dbReference type="RefSeq" id="WP_158445895.1">
    <property type="nucleotide sequence ID" value="NZ_JAOAOS010000006.1"/>
</dbReference>
<reference evidence="3" key="1">
    <citation type="journal article" date="2019" name="Int. J. Syst. Evol. Microbiol.">
        <title>The Global Catalogue of Microorganisms (GCM) 10K type strain sequencing project: providing services to taxonomists for standard genome sequencing and annotation.</title>
        <authorList>
            <consortium name="The Broad Institute Genomics Platform"/>
            <consortium name="The Broad Institute Genome Sequencing Center for Infectious Disease"/>
            <person name="Wu L."/>
            <person name="Ma J."/>
        </authorList>
    </citation>
    <scope>NUCLEOTIDE SEQUENCE [LARGE SCALE GENOMIC DNA]</scope>
    <source>
        <strain evidence="3">CGMCC 1.15643</strain>
    </source>
</reference>
<keyword evidence="3" id="KW-1185">Reference proteome</keyword>
<dbReference type="Gene3D" id="1.10.530.10">
    <property type="match status" value="1"/>
</dbReference>
<protein>
    <submittedName>
        <fullName evidence="2">Glycoside hydrolase family 19 protein</fullName>
    </submittedName>
</protein>
<proteinExistence type="predicted"/>
<name>A0ABW0F1G1_9HYPH</name>
<gene>
    <name evidence="2" type="ORF">ACFPK2_09595</name>
</gene>
<dbReference type="InterPro" id="IPR023346">
    <property type="entry name" value="Lysozyme-like_dom_sf"/>
</dbReference>